<keyword evidence="10" id="KW-0443">Lipid metabolism</keyword>
<keyword evidence="26" id="KW-1185">Reference proteome</keyword>
<comment type="catalytic activity">
    <reaction evidence="23">
        <text>tetradecanoyl-CoA + H2O = tetradecanoate + CoA + H(+)</text>
        <dbReference type="Rhea" id="RHEA:40119"/>
        <dbReference type="ChEBI" id="CHEBI:15377"/>
        <dbReference type="ChEBI" id="CHEBI:15378"/>
        <dbReference type="ChEBI" id="CHEBI:30807"/>
        <dbReference type="ChEBI" id="CHEBI:57287"/>
        <dbReference type="ChEBI" id="CHEBI:57385"/>
    </reaction>
    <physiologicalReaction direction="left-to-right" evidence="23">
        <dbReference type="Rhea" id="RHEA:40120"/>
    </physiologicalReaction>
</comment>
<comment type="caution">
    <text evidence="25">The sequence shown here is derived from an EMBL/GenBank/DDBJ whole genome shotgun (WGS) entry which is preliminary data.</text>
</comment>
<keyword evidence="6" id="KW-0053">Apoptosis</keyword>
<keyword evidence="11" id="KW-0472">Membrane</keyword>
<evidence type="ECO:0000256" key="20">
    <source>
        <dbReference type="ARBA" id="ARBA00047734"/>
    </source>
</evidence>
<comment type="catalytic activity">
    <reaction evidence="14">
        <text>(9Z)-octadecenoyl-CoA + H2O = (9Z)-octadecenoate + CoA + H(+)</text>
        <dbReference type="Rhea" id="RHEA:40139"/>
        <dbReference type="ChEBI" id="CHEBI:15377"/>
        <dbReference type="ChEBI" id="CHEBI:15378"/>
        <dbReference type="ChEBI" id="CHEBI:30823"/>
        <dbReference type="ChEBI" id="CHEBI:57287"/>
        <dbReference type="ChEBI" id="CHEBI:57387"/>
    </reaction>
    <physiologicalReaction direction="left-to-right" evidence="14">
        <dbReference type="Rhea" id="RHEA:40140"/>
    </physiologicalReaction>
</comment>
<evidence type="ECO:0000256" key="21">
    <source>
        <dbReference type="ARBA" id="ARBA00047969"/>
    </source>
</evidence>
<evidence type="ECO:0000256" key="22">
    <source>
        <dbReference type="ARBA" id="ARBA00048074"/>
    </source>
</evidence>
<keyword evidence="9" id="KW-0809">Transit peptide</keyword>
<sequence length="169" mass="18981">MRTSKHIQPKDSRTYQERRLQEHPNCFACGANQPNDDGRCSGLGLGLRFELVGNGIVEATFACQQHFEGYPNMLHGGIACMLLDAAMTNCLFANQITAVTGDMNVRFRKPIVIETTAVIRAWIESPQAPLYKVAAELRQDNRIKASAHARFVERNTADQIVQDHPWQQN</sequence>
<evidence type="ECO:0000256" key="23">
    <source>
        <dbReference type="ARBA" id="ARBA00048180"/>
    </source>
</evidence>
<comment type="catalytic activity">
    <reaction evidence="21">
        <text>decanoyl-CoA + H2O = decanoate + CoA + H(+)</text>
        <dbReference type="Rhea" id="RHEA:40059"/>
        <dbReference type="ChEBI" id="CHEBI:15377"/>
        <dbReference type="ChEBI" id="CHEBI:15378"/>
        <dbReference type="ChEBI" id="CHEBI:27689"/>
        <dbReference type="ChEBI" id="CHEBI:57287"/>
        <dbReference type="ChEBI" id="CHEBI:61430"/>
    </reaction>
    <physiologicalReaction direction="left-to-right" evidence="21">
        <dbReference type="Rhea" id="RHEA:40060"/>
    </physiologicalReaction>
</comment>
<comment type="catalytic activity">
    <reaction evidence="13">
        <text>(5Z,8Z,11Z,14Z)-eicosatetraenoyl-CoA + H2O = (5Z,8Z,11Z,14Z)-eicosatetraenoate + CoA + H(+)</text>
        <dbReference type="Rhea" id="RHEA:40151"/>
        <dbReference type="ChEBI" id="CHEBI:15377"/>
        <dbReference type="ChEBI" id="CHEBI:15378"/>
        <dbReference type="ChEBI" id="CHEBI:32395"/>
        <dbReference type="ChEBI" id="CHEBI:57287"/>
        <dbReference type="ChEBI" id="CHEBI:57368"/>
    </reaction>
    <physiologicalReaction direction="left-to-right" evidence="13">
        <dbReference type="Rhea" id="RHEA:40152"/>
    </physiologicalReaction>
</comment>
<evidence type="ECO:0000256" key="7">
    <source>
        <dbReference type="ARBA" id="ARBA00022801"/>
    </source>
</evidence>
<organism evidence="25 26">
    <name type="scientific">Novipirellula aureliae</name>
    <dbReference type="NCBI Taxonomy" id="2527966"/>
    <lineage>
        <taxon>Bacteria</taxon>
        <taxon>Pseudomonadati</taxon>
        <taxon>Planctomycetota</taxon>
        <taxon>Planctomycetia</taxon>
        <taxon>Pirellulales</taxon>
        <taxon>Pirellulaceae</taxon>
        <taxon>Novipirellula</taxon>
    </lineage>
</organism>
<protein>
    <recommendedName>
        <fullName evidence="17">Acyl-coenzyme A thioesterase THEM4</fullName>
        <ecNumber evidence="16">3.1.2.2</ecNumber>
    </recommendedName>
    <alternativeName>
        <fullName evidence="18">Thioesterase superfamily member 4</fullName>
    </alternativeName>
</protein>
<evidence type="ECO:0000256" key="11">
    <source>
        <dbReference type="ARBA" id="ARBA00023136"/>
    </source>
</evidence>
<evidence type="ECO:0000256" key="1">
    <source>
        <dbReference type="ARBA" id="ARBA00004170"/>
    </source>
</evidence>
<evidence type="ECO:0000256" key="9">
    <source>
        <dbReference type="ARBA" id="ARBA00022946"/>
    </source>
</evidence>
<accession>A0A5C6DSL4</accession>
<keyword evidence="5" id="KW-0963">Cytoplasm</keyword>
<comment type="similarity">
    <text evidence="15">Belongs to the THEM4/THEM5 thioesterase family.</text>
</comment>
<evidence type="ECO:0000256" key="4">
    <source>
        <dbReference type="ARBA" id="ARBA00022475"/>
    </source>
</evidence>
<evidence type="ECO:0000256" key="14">
    <source>
        <dbReference type="ARBA" id="ARBA00037002"/>
    </source>
</evidence>
<evidence type="ECO:0000256" key="2">
    <source>
        <dbReference type="ARBA" id="ARBA00004496"/>
    </source>
</evidence>
<evidence type="ECO:0000256" key="17">
    <source>
        <dbReference type="ARBA" id="ARBA00040123"/>
    </source>
</evidence>
<dbReference type="SUPFAM" id="SSF54637">
    <property type="entry name" value="Thioesterase/thiol ester dehydrase-isomerase"/>
    <property type="match status" value="1"/>
</dbReference>
<evidence type="ECO:0000256" key="13">
    <source>
        <dbReference type="ARBA" id="ARBA00035852"/>
    </source>
</evidence>
<gene>
    <name evidence="25" type="ORF">Q31b_45180</name>
</gene>
<keyword evidence="4" id="KW-1003">Cell membrane</keyword>
<dbReference type="EMBL" id="SJPY01000007">
    <property type="protein sequence ID" value="TWU37729.1"/>
    <property type="molecule type" value="Genomic_DNA"/>
</dbReference>
<dbReference type="Gene3D" id="3.10.129.10">
    <property type="entry name" value="Hotdog Thioesterase"/>
    <property type="match status" value="1"/>
</dbReference>
<comment type="catalytic activity">
    <reaction evidence="20">
        <text>hexadecanoyl-CoA + H2O = hexadecanoate + CoA + H(+)</text>
        <dbReference type="Rhea" id="RHEA:16645"/>
        <dbReference type="ChEBI" id="CHEBI:7896"/>
        <dbReference type="ChEBI" id="CHEBI:15377"/>
        <dbReference type="ChEBI" id="CHEBI:15378"/>
        <dbReference type="ChEBI" id="CHEBI:57287"/>
        <dbReference type="ChEBI" id="CHEBI:57379"/>
        <dbReference type="EC" id="3.1.2.2"/>
    </reaction>
    <physiologicalReaction direction="left-to-right" evidence="20">
        <dbReference type="Rhea" id="RHEA:16646"/>
    </physiologicalReaction>
</comment>
<dbReference type="PANTHER" id="PTHR12418">
    <property type="entry name" value="ACYL-COENZYME A THIOESTERASE THEM4"/>
    <property type="match status" value="1"/>
</dbReference>
<name>A0A5C6DSL4_9BACT</name>
<evidence type="ECO:0000256" key="5">
    <source>
        <dbReference type="ARBA" id="ARBA00022490"/>
    </source>
</evidence>
<keyword evidence="7" id="KW-0378">Hydrolase</keyword>
<comment type="catalytic activity">
    <reaction evidence="19">
        <text>octanoyl-CoA + H2O = octanoate + CoA + H(+)</text>
        <dbReference type="Rhea" id="RHEA:30143"/>
        <dbReference type="ChEBI" id="CHEBI:15377"/>
        <dbReference type="ChEBI" id="CHEBI:15378"/>
        <dbReference type="ChEBI" id="CHEBI:25646"/>
        <dbReference type="ChEBI" id="CHEBI:57287"/>
        <dbReference type="ChEBI" id="CHEBI:57386"/>
    </reaction>
    <physiologicalReaction direction="left-to-right" evidence="19">
        <dbReference type="Rhea" id="RHEA:30144"/>
    </physiologicalReaction>
</comment>
<evidence type="ECO:0000313" key="25">
    <source>
        <dbReference type="EMBL" id="TWU37729.1"/>
    </source>
</evidence>
<evidence type="ECO:0000256" key="18">
    <source>
        <dbReference type="ARBA" id="ARBA00043210"/>
    </source>
</evidence>
<reference evidence="25 26" key="1">
    <citation type="submission" date="2019-02" db="EMBL/GenBank/DDBJ databases">
        <title>Deep-cultivation of Planctomycetes and their phenomic and genomic characterization uncovers novel biology.</title>
        <authorList>
            <person name="Wiegand S."/>
            <person name="Jogler M."/>
            <person name="Boedeker C."/>
            <person name="Pinto D."/>
            <person name="Vollmers J."/>
            <person name="Rivas-Marin E."/>
            <person name="Kohn T."/>
            <person name="Peeters S.H."/>
            <person name="Heuer A."/>
            <person name="Rast P."/>
            <person name="Oberbeckmann S."/>
            <person name="Bunk B."/>
            <person name="Jeske O."/>
            <person name="Meyerdierks A."/>
            <person name="Storesund J.E."/>
            <person name="Kallscheuer N."/>
            <person name="Luecker S."/>
            <person name="Lage O.M."/>
            <person name="Pohl T."/>
            <person name="Merkel B.J."/>
            <person name="Hornburger P."/>
            <person name="Mueller R.-W."/>
            <person name="Bruemmer F."/>
            <person name="Labrenz M."/>
            <person name="Spormann A.M."/>
            <person name="Op Den Camp H."/>
            <person name="Overmann J."/>
            <person name="Amann R."/>
            <person name="Jetten M.S.M."/>
            <person name="Mascher T."/>
            <person name="Medema M.H."/>
            <person name="Devos D.P."/>
            <person name="Kaster A.-K."/>
            <person name="Ovreas L."/>
            <person name="Rohde M."/>
            <person name="Galperin M.Y."/>
            <person name="Jogler C."/>
        </authorList>
    </citation>
    <scope>NUCLEOTIDE SEQUENCE [LARGE SCALE GENOMIC DNA]</scope>
    <source>
        <strain evidence="25 26">Q31b</strain>
    </source>
</reference>
<evidence type="ECO:0000256" key="19">
    <source>
        <dbReference type="ARBA" id="ARBA00047588"/>
    </source>
</evidence>
<dbReference type="InterPro" id="IPR029069">
    <property type="entry name" value="HotDog_dom_sf"/>
</dbReference>
<keyword evidence="12" id="KW-0966">Cell projection</keyword>
<dbReference type="PANTHER" id="PTHR12418:SF19">
    <property type="entry name" value="ACYL-COENZYME A THIOESTERASE THEM4"/>
    <property type="match status" value="1"/>
</dbReference>
<evidence type="ECO:0000256" key="6">
    <source>
        <dbReference type="ARBA" id="ARBA00022703"/>
    </source>
</evidence>
<dbReference type="GO" id="GO:0006631">
    <property type="term" value="P:fatty acid metabolic process"/>
    <property type="evidence" value="ECO:0007669"/>
    <property type="project" value="UniProtKB-KW"/>
</dbReference>
<evidence type="ECO:0000313" key="26">
    <source>
        <dbReference type="Proteomes" id="UP000315471"/>
    </source>
</evidence>
<dbReference type="Pfam" id="PF03061">
    <property type="entry name" value="4HBT"/>
    <property type="match status" value="1"/>
</dbReference>
<evidence type="ECO:0000256" key="16">
    <source>
        <dbReference type="ARBA" id="ARBA00038848"/>
    </source>
</evidence>
<dbReference type="Proteomes" id="UP000315471">
    <property type="component" value="Unassembled WGS sequence"/>
</dbReference>
<dbReference type="EC" id="3.1.2.2" evidence="16"/>
<evidence type="ECO:0000256" key="12">
    <source>
        <dbReference type="ARBA" id="ARBA00023273"/>
    </source>
</evidence>
<dbReference type="GO" id="GO:0016020">
    <property type="term" value="C:membrane"/>
    <property type="evidence" value="ECO:0007669"/>
    <property type="project" value="UniProtKB-SubCell"/>
</dbReference>
<dbReference type="InterPro" id="IPR052365">
    <property type="entry name" value="THEM4/THEM5_acyl-CoA_thioest"/>
</dbReference>
<evidence type="ECO:0000256" key="8">
    <source>
        <dbReference type="ARBA" id="ARBA00022832"/>
    </source>
</evidence>
<proteinExistence type="inferred from homology"/>
<keyword evidence="8" id="KW-0276">Fatty acid metabolism</keyword>
<comment type="subcellular location">
    <subcellularLocation>
        <location evidence="3">Cell projection</location>
        <location evidence="3">Ruffle membrane</location>
    </subcellularLocation>
    <subcellularLocation>
        <location evidence="2">Cytoplasm</location>
    </subcellularLocation>
    <subcellularLocation>
        <location evidence="1">Membrane</location>
        <topology evidence="1">Peripheral membrane protein</topology>
    </subcellularLocation>
</comment>
<evidence type="ECO:0000256" key="15">
    <source>
        <dbReference type="ARBA" id="ARBA00038456"/>
    </source>
</evidence>
<dbReference type="GO" id="GO:0016790">
    <property type="term" value="F:thiolester hydrolase activity"/>
    <property type="evidence" value="ECO:0007669"/>
    <property type="project" value="UniProtKB-ARBA"/>
</dbReference>
<dbReference type="InterPro" id="IPR006683">
    <property type="entry name" value="Thioestr_dom"/>
</dbReference>
<dbReference type="CDD" id="cd03443">
    <property type="entry name" value="PaaI_thioesterase"/>
    <property type="match status" value="1"/>
</dbReference>
<evidence type="ECO:0000256" key="3">
    <source>
        <dbReference type="ARBA" id="ARBA00004632"/>
    </source>
</evidence>
<evidence type="ECO:0000259" key="24">
    <source>
        <dbReference type="Pfam" id="PF03061"/>
    </source>
</evidence>
<dbReference type="RefSeq" id="WP_197171997.1">
    <property type="nucleotide sequence ID" value="NZ_SJPY01000007.1"/>
</dbReference>
<dbReference type="GO" id="GO:0005737">
    <property type="term" value="C:cytoplasm"/>
    <property type="evidence" value="ECO:0007669"/>
    <property type="project" value="UniProtKB-SubCell"/>
</dbReference>
<feature type="domain" description="Thioesterase" evidence="24">
    <location>
        <begin position="73"/>
        <end position="138"/>
    </location>
</feature>
<dbReference type="AlphaFoldDB" id="A0A5C6DSL4"/>
<comment type="catalytic activity">
    <reaction evidence="22">
        <text>dodecanoyl-CoA + H2O = dodecanoate + CoA + H(+)</text>
        <dbReference type="Rhea" id="RHEA:30135"/>
        <dbReference type="ChEBI" id="CHEBI:15377"/>
        <dbReference type="ChEBI" id="CHEBI:15378"/>
        <dbReference type="ChEBI" id="CHEBI:18262"/>
        <dbReference type="ChEBI" id="CHEBI:57287"/>
        <dbReference type="ChEBI" id="CHEBI:57375"/>
    </reaction>
    <physiologicalReaction direction="left-to-right" evidence="22">
        <dbReference type="Rhea" id="RHEA:30136"/>
    </physiologicalReaction>
</comment>
<evidence type="ECO:0000256" key="10">
    <source>
        <dbReference type="ARBA" id="ARBA00023098"/>
    </source>
</evidence>